<evidence type="ECO:0000313" key="1">
    <source>
        <dbReference type="EMBL" id="RMX37360.1"/>
    </source>
</evidence>
<gene>
    <name evidence="1" type="ORF">pdam_00023731</name>
</gene>
<dbReference type="EMBL" id="RCHS01004151">
    <property type="protein sequence ID" value="RMX37360.1"/>
    <property type="molecule type" value="Genomic_DNA"/>
</dbReference>
<accession>A0A3M6T7J7</accession>
<protein>
    <submittedName>
        <fullName evidence="1">Uncharacterized protein</fullName>
    </submittedName>
</protein>
<dbReference type="AlphaFoldDB" id="A0A3M6T7J7"/>
<comment type="caution">
    <text evidence="1">The sequence shown here is derived from an EMBL/GenBank/DDBJ whole genome shotgun (WGS) entry which is preliminary data.</text>
</comment>
<sequence length="116" mass="13042">MYDSGILEDALVSDRVTVELIVREEQSYTKTSLGDAQKSGKSEEKILGVALTDADMTTVTTYETFPVRFEFLAQMVLPEAHITSSNLLKNIFGHQKRSHSYQMNEAACNRYKFAAI</sequence>
<proteinExistence type="predicted"/>
<evidence type="ECO:0000313" key="2">
    <source>
        <dbReference type="Proteomes" id="UP000275408"/>
    </source>
</evidence>
<name>A0A3M6T7J7_POCDA</name>
<keyword evidence="2" id="KW-1185">Reference proteome</keyword>
<reference evidence="1 2" key="1">
    <citation type="journal article" date="2018" name="Sci. Rep.">
        <title>Comparative analysis of the Pocillopora damicornis genome highlights role of immune system in coral evolution.</title>
        <authorList>
            <person name="Cunning R."/>
            <person name="Bay R.A."/>
            <person name="Gillette P."/>
            <person name="Baker A.C."/>
            <person name="Traylor-Knowles N."/>
        </authorList>
    </citation>
    <scope>NUCLEOTIDE SEQUENCE [LARGE SCALE GENOMIC DNA]</scope>
    <source>
        <strain evidence="1">RSMAS</strain>
        <tissue evidence="1">Whole animal</tissue>
    </source>
</reference>
<organism evidence="1 2">
    <name type="scientific">Pocillopora damicornis</name>
    <name type="common">Cauliflower coral</name>
    <name type="synonym">Millepora damicornis</name>
    <dbReference type="NCBI Taxonomy" id="46731"/>
    <lineage>
        <taxon>Eukaryota</taxon>
        <taxon>Metazoa</taxon>
        <taxon>Cnidaria</taxon>
        <taxon>Anthozoa</taxon>
        <taxon>Hexacorallia</taxon>
        <taxon>Scleractinia</taxon>
        <taxon>Astrocoeniina</taxon>
        <taxon>Pocilloporidae</taxon>
        <taxon>Pocillopora</taxon>
    </lineage>
</organism>
<dbReference type="Proteomes" id="UP000275408">
    <property type="component" value="Unassembled WGS sequence"/>
</dbReference>